<dbReference type="InterPro" id="IPR020449">
    <property type="entry name" value="Tscrpt_reg_AraC-type_HTH"/>
</dbReference>
<name>A0A951PRP2_9CYAN</name>
<keyword evidence="3" id="KW-0010">Activator</keyword>
<evidence type="ECO:0000313" key="7">
    <source>
        <dbReference type="Proteomes" id="UP000753908"/>
    </source>
</evidence>
<dbReference type="GO" id="GO:0003700">
    <property type="term" value="F:DNA-binding transcription factor activity"/>
    <property type="evidence" value="ECO:0007669"/>
    <property type="project" value="InterPro"/>
</dbReference>
<dbReference type="AlphaFoldDB" id="A0A951PRP2"/>
<evidence type="ECO:0000256" key="1">
    <source>
        <dbReference type="ARBA" id="ARBA00023015"/>
    </source>
</evidence>
<dbReference type="SUPFAM" id="SSF46689">
    <property type="entry name" value="Homeodomain-like"/>
    <property type="match status" value="2"/>
</dbReference>
<reference evidence="6" key="1">
    <citation type="submission" date="2021-05" db="EMBL/GenBank/DDBJ databases">
        <authorList>
            <person name="Pietrasiak N."/>
            <person name="Ward R."/>
            <person name="Stajich J.E."/>
            <person name="Kurbessoian T."/>
        </authorList>
    </citation>
    <scope>NUCLEOTIDE SEQUENCE</scope>
    <source>
        <strain evidence="6">CPER-KK1</strain>
    </source>
</reference>
<dbReference type="Proteomes" id="UP000753908">
    <property type="component" value="Unassembled WGS sequence"/>
</dbReference>
<dbReference type="PRINTS" id="PR00032">
    <property type="entry name" value="HTHARAC"/>
</dbReference>
<evidence type="ECO:0000313" key="6">
    <source>
        <dbReference type="EMBL" id="MBW4548493.1"/>
    </source>
</evidence>
<dbReference type="PROSITE" id="PS01124">
    <property type="entry name" value="HTH_ARAC_FAMILY_2"/>
    <property type="match status" value="1"/>
</dbReference>
<keyword evidence="1" id="KW-0805">Transcription regulation</keyword>
<dbReference type="InterPro" id="IPR037923">
    <property type="entry name" value="HTH-like"/>
</dbReference>
<organism evidence="6 7">
    <name type="scientific">Symplocastrum torsivum CPER-KK1</name>
    <dbReference type="NCBI Taxonomy" id="450513"/>
    <lineage>
        <taxon>Bacteria</taxon>
        <taxon>Bacillati</taxon>
        <taxon>Cyanobacteriota</taxon>
        <taxon>Cyanophyceae</taxon>
        <taxon>Oscillatoriophycideae</taxon>
        <taxon>Oscillatoriales</taxon>
        <taxon>Microcoleaceae</taxon>
        <taxon>Symplocastrum</taxon>
    </lineage>
</organism>
<dbReference type="Pfam" id="PF12833">
    <property type="entry name" value="HTH_18"/>
    <property type="match status" value="1"/>
</dbReference>
<dbReference type="PANTHER" id="PTHR46796">
    <property type="entry name" value="HTH-TYPE TRANSCRIPTIONAL ACTIVATOR RHAS-RELATED"/>
    <property type="match status" value="1"/>
</dbReference>
<keyword evidence="2" id="KW-0238">DNA-binding</keyword>
<dbReference type="Pfam" id="PF02311">
    <property type="entry name" value="AraC_binding"/>
    <property type="match status" value="1"/>
</dbReference>
<keyword evidence="4" id="KW-0804">Transcription</keyword>
<evidence type="ECO:0000256" key="2">
    <source>
        <dbReference type="ARBA" id="ARBA00023125"/>
    </source>
</evidence>
<dbReference type="Gene3D" id="2.60.120.10">
    <property type="entry name" value="Jelly Rolls"/>
    <property type="match status" value="1"/>
</dbReference>
<reference evidence="6" key="2">
    <citation type="journal article" date="2022" name="Microbiol. Resour. Announc.">
        <title>Metagenome Sequencing to Explore Phylogenomics of Terrestrial Cyanobacteria.</title>
        <authorList>
            <person name="Ward R.D."/>
            <person name="Stajich J.E."/>
            <person name="Johansen J.R."/>
            <person name="Huntemann M."/>
            <person name="Clum A."/>
            <person name="Foster B."/>
            <person name="Foster B."/>
            <person name="Roux S."/>
            <person name="Palaniappan K."/>
            <person name="Varghese N."/>
            <person name="Mukherjee S."/>
            <person name="Reddy T.B.K."/>
            <person name="Daum C."/>
            <person name="Copeland A."/>
            <person name="Chen I.A."/>
            <person name="Ivanova N.N."/>
            <person name="Kyrpides N.C."/>
            <person name="Shapiro N."/>
            <person name="Eloe-Fadrosh E.A."/>
            <person name="Pietrasiak N."/>
        </authorList>
    </citation>
    <scope>NUCLEOTIDE SEQUENCE</scope>
    <source>
        <strain evidence="6">CPER-KK1</strain>
    </source>
</reference>
<dbReference type="InterPro" id="IPR050204">
    <property type="entry name" value="AraC_XylS_family_regulators"/>
</dbReference>
<proteinExistence type="predicted"/>
<dbReference type="Gene3D" id="1.10.10.60">
    <property type="entry name" value="Homeodomain-like"/>
    <property type="match status" value="2"/>
</dbReference>
<dbReference type="SMART" id="SM00342">
    <property type="entry name" value="HTH_ARAC"/>
    <property type="match status" value="1"/>
</dbReference>
<dbReference type="InterPro" id="IPR014710">
    <property type="entry name" value="RmlC-like_jellyroll"/>
</dbReference>
<dbReference type="PANTHER" id="PTHR46796:SF2">
    <property type="entry name" value="TRANSCRIPTIONAL REGULATORY PROTEIN"/>
    <property type="match status" value="1"/>
</dbReference>
<dbReference type="PROSITE" id="PS00041">
    <property type="entry name" value="HTH_ARAC_FAMILY_1"/>
    <property type="match status" value="1"/>
</dbReference>
<evidence type="ECO:0000256" key="4">
    <source>
        <dbReference type="ARBA" id="ARBA00023163"/>
    </source>
</evidence>
<dbReference type="EMBL" id="JAHHIF010000063">
    <property type="protein sequence ID" value="MBW4548493.1"/>
    <property type="molecule type" value="Genomic_DNA"/>
</dbReference>
<dbReference type="InterPro" id="IPR018060">
    <property type="entry name" value="HTH_AraC"/>
</dbReference>
<accession>A0A951PRP2</accession>
<protein>
    <submittedName>
        <fullName evidence="6">AraC family transcriptional regulator</fullName>
    </submittedName>
</protein>
<dbReference type="SUPFAM" id="SSF51215">
    <property type="entry name" value="Regulatory protein AraC"/>
    <property type="match status" value="1"/>
</dbReference>
<evidence type="ECO:0000259" key="5">
    <source>
        <dbReference type="PROSITE" id="PS01124"/>
    </source>
</evidence>
<dbReference type="InterPro" id="IPR009057">
    <property type="entry name" value="Homeodomain-like_sf"/>
</dbReference>
<evidence type="ECO:0000256" key="3">
    <source>
        <dbReference type="ARBA" id="ARBA00023159"/>
    </source>
</evidence>
<feature type="domain" description="HTH araC/xylS-type" evidence="5">
    <location>
        <begin position="173"/>
        <end position="270"/>
    </location>
</feature>
<dbReference type="InterPro" id="IPR003313">
    <property type="entry name" value="AraC-bd"/>
</dbReference>
<dbReference type="InterPro" id="IPR018062">
    <property type="entry name" value="HTH_AraC-typ_CS"/>
</dbReference>
<comment type="caution">
    <text evidence="6">The sequence shown here is derived from an EMBL/GenBank/DDBJ whole genome shotgun (WGS) entry which is preliminary data.</text>
</comment>
<gene>
    <name evidence="6" type="ORF">KME25_29255</name>
</gene>
<dbReference type="GO" id="GO:0043565">
    <property type="term" value="F:sequence-specific DNA binding"/>
    <property type="evidence" value="ECO:0007669"/>
    <property type="project" value="InterPro"/>
</dbReference>
<sequence length="272" mass="31157">MREQVKFWREPQFGNLELLHARYITHAFSRHTHDTYAIAVIEQGAEEFAYRGETHVTPAGDIAIINPGEVHTGQAVDETGWTYRVLYPDPSILVQAACEASGRKQEIPYFPTPVIQDQQVAQLLLRLHKALEGWNSKLEQDCRLLWTLAQLITRHADSRPNLKSVGNESHSVKRVRDYLEANYTENVTLEQLSAIANLSPFYLLRTFHKQVGLPPHGYLNQVRLVHAKCLLSQGWQISQVAQQTGYADQSHLTRQFKRMVGVTPGQYQYREQ</sequence>